<accession>A0A1Y5NXF2</accession>
<protein>
    <recommendedName>
        <fullName evidence="4">DUF35 domain-containing protein</fullName>
    </recommendedName>
</protein>
<dbReference type="PANTHER" id="PTHR34075:SF5">
    <property type="entry name" value="BLR3430 PROTEIN"/>
    <property type="match status" value="1"/>
</dbReference>
<dbReference type="Gene3D" id="6.10.30.10">
    <property type="match status" value="1"/>
</dbReference>
<dbReference type="PANTHER" id="PTHR34075">
    <property type="entry name" value="BLR3430 PROTEIN"/>
    <property type="match status" value="1"/>
</dbReference>
<dbReference type="EMBL" id="FLQS01000002">
    <property type="protein sequence ID" value="SBS71076.1"/>
    <property type="molecule type" value="Genomic_DNA"/>
</dbReference>
<evidence type="ECO:0000259" key="1">
    <source>
        <dbReference type="Pfam" id="PF01796"/>
    </source>
</evidence>
<organism evidence="3">
    <name type="scientific">uncultured Mycobacterium sp</name>
    <dbReference type="NCBI Taxonomy" id="171292"/>
    <lineage>
        <taxon>Bacteria</taxon>
        <taxon>Bacillati</taxon>
        <taxon>Actinomycetota</taxon>
        <taxon>Actinomycetes</taxon>
        <taxon>Mycobacteriales</taxon>
        <taxon>Mycobacteriaceae</taxon>
        <taxon>Mycobacterium</taxon>
        <taxon>environmental samples</taxon>
    </lineage>
</organism>
<feature type="domain" description="ChsH2 C-terminal OB-fold" evidence="1">
    <location>
        <begin position="49"/>
        <end position="117"/>
    </location>
</feature>
<evidence type="ECO:0000313" key="3">
    <source>
        <dbReference type="EMBL" id="SBS71076.1"/>
    </source>
</evidence>
<feature type="domain" description="ChsH2 rubredoxin-like zinc ribbon" evidence="2">
    <location>
        <begin position="15"/>
        <end position="44"/>
    </location>
</feature>
<dbReference type="Pfam" id="PF12172">
    <property type="entry name" value="zf-ChsH2"/>
    <property type="match status" value="1"/>
</dbReference>
<sequence length="143" mass="15095">MAIALAPEISTWPDDDPQLIGSRCGACQAVAFPPQARCPQCSVATVSDVLLPRRGTVVAWTTQGFPPGPPYAGPTGADFTPFGVGLVQLGDVVRVEGRLTESDPAKLAFGMEVELTMVPLATNERGDEIITFAFRPVVTEAQP</sequence>
<dbReference type="AlphaFoldDB" id="A0A1Y5NXF2"/>
<gene>
    <name evidence="3" type="ORF">MHPYR_100061</name>
</gene>
<name>A0A1Y5NXF2_9MYCO</name>
<evidence type="ECO:0000259" key="2">
    <source>
        <dbReference type="Pfam" id="PF12172"/>
    </source>
</evidence>
<dbReference type="InterPro" id="IPR012340">
    <property type="entry name" value="NA-bd_OB-fold"/>
</dbReference>
<evidence type="ECO:0008006" key="4">
    <source>
        <dbReference type="Google" id="ProtNLM"/>
    </source>
</evidence>
<dbReference type="SUPFAM" id="SSF50249">
    <property type="entry name" value="Nucleic acid-binding proteins"/>
    <property type="match status" value="1"/>
</dbReference>
<reference evidence="3" key="1">
    <citation type="submission" date="2016-03" db="EMBL/GenBank/DDBJ databases">
        <authorList>
            <person name="Ploux O."/>
        </authorList>
    </citation>
    <scope>NUCLEOTIDE SEQUENCE</scope>
    <source>
        <strain evidence="3">UC10</strain>
    </source>
</reference>
<dbReference type="InterPro" id="IPR002878">
    <property type="entry name" value="ChsH2_C"/>
</dbReference>
<dbReference type="InterPro" id="IPR022002">
    <property type="entry name" value="ChsH2_Znr"/>
</dbReference>
<dbReference type="Pfam" id="PF01796">
    <property type="entry name" value="OB_ChsH2_C"/>
    <property type="match status" value="1"/>
</dbReference>
<proteinExistence type="predicted"/>
<dbReference type="InterPro" id="IPR052513">
    <property type="entry name" value="Thioester_dehydratase-like"/>
</dbReference>